<dbReference type="Proteomes" id="UP000642094">
    <property type="component" value="Unassembled WGS sequence"/>
</dbReference>
<reference evidence="1 2" key="1">
    <citation type="journal article" date="2020" name="ISME J.">
        <title>Comparative genomics reveals insights into cyanobacterial evolution and habitat adaptation.</title>
        <authorList>
            <person name="Chen M.Y."/>
            <person name="Teng W.K."/>
            <person name="Zhao L."/>
            <person name="Hu C.X."/>
            <person name="Zhou Y.K."/>
            <person name="Han B.P."/>
            <person name="Song L.R."/>
            <person name="Shu W.S."/>
        </authorList>
    </citation>
    <scope>NUCLEOTIDE SEQUENCE [LARGE SCALE GENOMIC DNA]</scope>
    <source>
        <strain evidence="1 2">FACHB-723</strain>
    </source>
</reference>
<evidence type="ECO:0000313" key="2">
    <source>
        <dbReference type="Proteomes" id="UP000642094"/>
    </source>
</evidence>
<sequence>MEDLQGLNGFFTNIVLYGDYQNNPVYHTTKMQELLAERNSPFRSYVN</sequence>
<accession>A0ABR7ZVL6</accession>
<proteinExistence type="predicted"/>
<name>A0ABR7ZVL6_9CYAN</name>
<keyword evidence="2" id="KW-1185">Reference proteome</keyword>
<organism evidence="1 2">
    <name type="scientific">Pseudanabaena mucicola FACHB-723</name>
    <dbReference type="NCBI Taxonomy" id="2692860"/>
    <lineage>
        <taxon>Bacteria</taxon>
        <taxon>Bacillati</taxon>
        <taxon>Cyanobacteriota</taxon>
        <taxon>Cyanophyceae</taxon>
        <taxon>Pseudanabaenales</taxon>
        <taxon>Pseudanabaenaceae</taxon>
        <taxon>Pseudanabaena</taxon>
    </lineage>
</organism>
<dbReference type="EMBL" id="JACJQB010000010">
    <property type="protein sequence ID" value="MBD2188021.1"/>
    <property type="molecule type" value="Genomic_DNA"/>
</dbReference>
<comment type="caution">
    <text evidence="1">The sequence shown here is derived from an EMBL/GenBank/DDBJ whole genome shotgun (WGS) entry which is preliminary data.</text>
</comment>
<gene>
    <name evidence="1" type="ORF">H6F41_07685</name>
</gene>
<protein>
    <submittedName>
        <fullName evidence="1">Uncharacterized protein</fullName>
    </submittedName>
</protein>
<evidence type="ECO:0000313" key="1">
    <source>
        <dbReference type="EMBL" id="MBD2188021.1"/>
    </source>
</evidence>